<dbReference type="InterPro" id="IPR029001">
    <property type="entry name" value="ITPase-like_fam"/>
</dbReference>
<dbReference type="EMBL" id="FOGZ01000003">
    <property type="protein sequence ID" value="SER58241.1"/>
    <property type="molecule type" value="Genomic_DNA"/>
</dbReference>
<dbReference type="Proteomes" id="UP000198815">
    <property type="component" value="Unassembled WGS sequence"/>
</dbReference>
<evidence type="ECO:0000256" key="8">
    <source>
        <dbReference type="ARBA" id="ARBA00051875"/>
    </source>
</evidence>
<dbReference type="GO" id="GO:0009146">
    <property type="term" value="P:purine nucleoside triphosphate catabolic process"/>
    <property type="evidence" value="ECO:0007669"/>
    <property type="project" value="UniProtKB-UniRule"/>
</dbReference>
<dbReference type="Gene3D" id="3.90.950.10">
    <property type="match status" value="1"/>
</dbReference>
<accession>A0A1H9QCI8</accession>
<feature type="binding site" evidence="10">
    <location>
        <position position="74"/>
    </location>
    <ligand>
        <name>substrate</name>
    </ligand>
</feature>
<evidence type="ECO:0000256" key="3">
    <source>
        <dbReference type="ARBA" id="ARBA00022723"/>
    </source>
</evidence>
<dbReference type="FunFam" id="3.90.950.10:FF:000001">
    <property type="entry name" value="dITP/XTP pyrophosphatase"/>
    <property type="match status" value="1"/>
</dbReference>
<feature type="binding site" evidence="10">
    <location>
        <begin position="156"/>
        <end position="159"/>
    </location>
    <ligand>
        <name>substrate</name>
    </ligand>
</feature>
<keyword evidence="13" id="KW-1185">Reference proteome</keyword>
<evidence type="ECO:0000313" key="12">
    <source>
        <dbReference type="EMBL" id="SER58241.1"/>
    </source>
</evidence>
<dbReference type="GO" id="GO:0017111">
    <property type="term" value="F:ribonucleoside triphosphate phosphatase activity"/>
    <property type="evidence" value="ECO:0007669"/>
    <property type="project" value="InterPro"/>
</dbReference>
<dbReference type="GO" id="GO:0035870">
    <property type="term" value="F:dITP diphosphatase activity"/>
    <property type="evidence" value="ECO:0007669"/>
    <property type="project" value="UniProtKB-UniRule"/>
</dbReference>
<feature type="binding site" evidence="10">
    <location>
        <begin position="9"/>
        <end position="14"/>
    </location>
    <ligand>
        <name>substrate</name>
    </ligand>
</feature>
<dbReference type="InterPro" id="IPR002637">
    <property type="entry name" value="RdgB/HAM1"/>
</dbReference>
<dbReference type="Pfam" id="PF01725">
    <property type="entry name" value="Ham1p_like"/>
    <property type="match status" value="1"/>
</dbReference>
<dbReference type="EC" id="3.6.1.66" evidence="10"/>
<gene>
    <name evidence="12" type="ORF">SAMN05443377_10335</name>
</gene>
<organism evidence="12 13">
    <name type="scientific">Propionibacterium cyclohexanicum</name>
    <dbReference type="NCBI Taxonomy" id="64702"/>
    <lineage>
        <taxon>Bacteria</taxon>
        <taxon>Bacillati</taxon>
        <taxon>Actinomycetota</taxon>
        <taxon>Actinomycetes</taxon>
        <taxon>Propionibacteriales</taxon>
        <taxon>Propionibacteriaceae</taxon>
        <taxon>Propionibacterium</taxon>
    </lineage>
</organism>
<dbReference type="HAMAP" id="MF_01405">
    <property type="entry name" value="Non_canon_purine_NTPase"/>
    <property type="match status" value="1"/>
</dbReference>
<dbReference type="GO" id="GO:0036222">
    <property type="term" value="F:XTP diphosphatase activity"/>
    <property type="evidence" value="ECO:0007669"/>
    <property type="project" value="UniProtKB-UniRule"/>
</dbReference>
<evidence type="ECO:0000256" key="11">
    <source>
        <dbReference type="SAM" id="MobiDB-lite"/>
    </source>
</evidence>
<comment type="cofactor">
    <cofactor evidence="10">
        <name>Mg(2+)</name>
        <dbReference type="ChEBI" id="CHEBI:18420"/>
    </cofactor>
    <text evidence="10">Binds 1 Mg(2+) ion per subunit.</text>
</comment>
<evidence type="ECO:0000256" key="4">
    <source>
        <dbReference type="ARBA" id="ARBA00022741"/>
    </source>
</evidence>
<evidence type="ECO:0000256" key="2">
    <source>
        <dbReference type="ARBA" id="ARBA00011738"/>
    </source>
</evidence>
<reference evidence="12 13" key="1">
    <citation type="submission" date="2016-10" db="EMBL/GenBank/DDBJ databases">
        <authorList>
            <person name="de Groot N.N."/>
        </authorList>
    </citation>
    <scope>NUCLEOTIDE SEQUENCE [LARGE SCALE GENOMIC DNA]</scope>
    <source>
        <strain evidence="12 13">DSM 16859</strain>
    </source>
</reference>
<evidence type="ECO:0000256" key="7">
    <source>
        <dbReference type="ARBA" id="ARBA00023080"/>
    </source>
</evidence>
<protein>
    <recommendedName>
        <fullName evidence="10">dITP/XTP pyrophosphatase</fullName>
        <ecNumber evidence="10">3.6.1.66</ecNumber>
    </recommendedName>
    <alternativeName>
        <fullName evidence="10">Non-canonical purine NTP pyrophosphatase</fullName>
    </alternativeName>
    <alternativeName>
        <fullName evidence="10">Non-standard purine NTP pyrophosphatase</fullName>
    </alternativeName>
    <alternativeName>
        <fullName evidence="10">Nucleoside-triphosphate diphosphatase</fullName>
    </alternativeName>
    <alternativeName>
        <fullName evidence="10">Nucleoside-triphosphate pyrophosphatase</fullName>
        <shortName evidence="10">NTPase</shortName>
    </alternativeName>
</protein>
<dbReference type="CDD" id="cd00515">
    <property type="entry name" value="HAM1"/>
    <property type="match status" value="1"/>
</dbReference>
<comment type="catalytic activity">
    <reaction evidence="8 10">
        <text>dITP + H2O = dIMP + diphosphate + H(+)</text>
        <dbReference type="Rhea" id="RHEA:28342"/>
        <dbReference type="ChEBI" id="CHEBI:15377"/>
        <dbReference type="ChEBI" id="CHEBI:15378"/>
        <dbReference type="ChEBI" id="CHEBI:33019"/>
        <dbReference type="ChEBI" id="CHEBI:61194"/>
        <dbReference type="ChEBI" id="CHEBI:61382"/>
        <dbReference type="EC" id="3.6.1.66"/>
    </reaction>
</comment>
<comment type="function">
    <text evidence="10">Pyrophosphatase that catalyzes the hydrolysis of nucleoside triphosphates to their monophosphate derivatives, with a high preference for the non-canonical purine nucleotides XTP (xanthosine triphosphate), dITP (deoxyinosine triphosphate) and ITP. Seems to function as a house-cleaning enzyme that removes non-canonical purine nucleotides from the nucleotide pool, thus preventing their incorporation into DNA/RNA and avoiding chromosomal lesions.</text>
</comment>
<dbReference type="InterPro" id="IPR020922">
    <property type="entry name" value="dITP/XTP_pyrophosphatase"/>
</dbReference>
<comment type="catalytic activity">
    <reaction evidence="9 10">
        <text>XTP + H2O = XMP + diphosphate + H(+)</text>
        <dbReference type="Rhea" id="RHEA:28610"/>
        <dbReference type="ChEBI" id="CHEBI:15377"/>
        <dbReference type="ChEBI" id="CHEBI:15378"/>
        <dbReference type="ChEBI" id="CHEBI:33019"/>
        <dbReference type="ChEBI" id="CHEBI:57464"/>
        <dbReference type="ChEBI" id="CHEBI:61314"/>
        <dbReference type="EC" id="3.6.1.66"/>
    </reaction>
</comment>
<feature type="region of interest" description="Disordered" evidence="11">
    <location>
        <begin position="214"/>
        <end position="274"/>
    </location>
</feature>
<evidence type="ECO:0000256" key="5">
    <source>
        <dbReference type="ARBA" id="ARBA00022801"/>
    </source>
</evidence>
<dbReference type="PANTHER" id="PTHR11067:SF9">
    <property type="entry name" value="INOSINE TRIPHOSPHATE PYROPHOSPHATASE"/>
    <property type="match status" value="1"/>
</dbReference>
<keyword evidence="7 10" id="KW-0546">Nucleotide metabolism</keyword>
<dbReference type="GO" id="GO:0046872">
    <property type="term" value="F:metal ion binding"/>
    <property type="evidence" value="ECO:0007669"/>
    <property type="project" value="UniProtKB-KW"/>
</dbReference>
<name>A0A1H9QCI8_9ACTN</name>
<dbReference type="PANTHER" id="PTHR11067">
    <property type="entry name" value="INOSINE TRIPHOSPHATE PYROPHOSPHATASE/HAM1 PROTEIN"/>
    <property type="match status" value="1"/>
</dbReference>
<dbReference type="GO" id="GO:0005829">
    <property type="term" value="C:cytosol"/>
    <property type="evidence" value="ECO:0007669"/>
    <property type="project" value="TreeGrafter"/>
</dbReference>
<dbReference type="GO" id="GO:0009117">
    <property type="term" value="P:nucleotide metabolic process"/>
    <property type="evidence" value="ECO:0007669"/>
    <property type="project" value="UniProtKB-KW"/>
</dbReference>
<comment type="subunit">
    <text evidence="2 10">Homodimer.</text>
</comment>
<evidence type="ECO:0000256" key="6">
    <source>
        <dbReference type="ARBA" id="ARBA00022842"/>
    </source>
</evidence>
<feature type="binding site" evidence="10">
    <location>
        <position position="186"/>
    </location>
    <ligand>
        <name>substrate</name>
    </ligand>
</feature>
<keyword evidence="3 10" id="KW-0479">Metal-binding</keyword>
<feature type="binding site" evidence="10">
    <location>
        <position position="44"/>
    </location>
    <ligand>
        <name>Mg(2+)</name>
        <dbReference type="ChEBI" id="CHEBI:18420"/>
    </ligand>
</feature>
<keyword evidence="4 10" id="KW-0547">Nucleotide-binding</keyword>
<feature type="compositionally biased region" description="Low complexity" evidence="11">
    <location>
        <begin position="244"/>
        <end position="256"/>
    </location>
</feature>
<keyword evidence="6 10" id="KW-0460">Magnesium</keyword>
<evidence type="ECO:0000313" key="13">
    <source>
        <dbReference type="Proteomes" id="UP000198815"/>
    </source>
</evidence>
<dbReference type="OrthoDB" id="9807456at2"/>
<comment type="similarity">
    <text evidence="1 10">Belongs to the HAM1 NTPase family.</text>
</comment>
<dbReference type="SUPFAM" id="SSF52972">
    <property type="entry name" value="ITPase-like"/>
    <property type="match status" value="1"/>
</dbReference>
<proteinExistence type="inferred from homology"/>
<feature type="binding site" evidence="10">
    <location>
        <position position="73"/>
    </location>
    <ligand>
        <name>Mg(2+)</name>
        <dbReference type="ChEBI" id="CHEBI:18420"/>
    </ligand>
</feature>
<sequence length="274" mass="29961">MTPRVLLATGNGKKLTELRRIIDEYDMDVDVICLKDIEPYPEPDETEWTFAGNALIKARQGMIHSGLPSLADDSGICVDALGHMPGVRSSRWNGPEEEDIANLELVLRQVEDVPRGRRQAQFVSVMALVMPDGREFTTRGVMTGHLTTRPKGSHGFGYDPIFVPDDQVPDADGRLRTTAEMTAEEKDAISHRGRSVRAMLPILARQLGLPLPEGLSEEDLDLPGADHEGPETTLPASEWTASIPAIPRTRPATDPARPQPRPAEPSSGITPLEP</sequence>
<evidence type="ECO:0000256" key="9">
    <source>
        <dbReference type="ARBA" id="ARBA00052017"/>
    </source>
</evidence>
<comment type="catalytic activity">
    <reaction evidence="10">
        <text>ITP + H2O = IMP + diphosphate + H(+)</text>
        <dbReference type="Rhea" id="RHEA:29399"/>
        <dbReference type="ChEBI" id="CHEBI:15377"/>
        <dbReference type="ChEBI" id="CHEBI:15378"/>
        <dbReference type="ChEBI" id="CHEBI:33019"/>
        <dbReference type="ChEBI" id="CHEBI:58053"/>
        <dbReference type="ChEBI" id="CHEBI:61402"/>
        <dbReference type="EC" id="3.6.1.66"/>
    </reaction>
</comment>
<evidence type="ECO:0000256" key="10">
    <source>
        <dbReference type="HAMAP-Rule" id="MF_01405"/>
    </source>
</evidence>
<dbReference type="STRING" id="64702.SAMN05443377_10335"/>
<dbReference type="GO" id="GO:0000166">
    <property type="term" value="F:nucleotide binding"/>
    <property type="evidence" value="ECO:0007669"/>
    <property type="project" value="UniProtKB-KW"/>
</dbReference>
<feature type="binding site" evidence="10">
    <location>
        <begin position="191"/>
        <end position="192"/>
    </location>
    <ligand>
        <name>substrate</name>
    </ligand>
</feature>
<dbReference type="AlphaFoldDB" id="A0A1H9QCI8"/>
<keyword evidence="5 10" id="KW-0378">Hydrolase</keyword>
<evidence type="ECO:0000256" key="1">
    <source>
        <dbReference type="ARBA" id="ARBA00008023"/>
    </source>
</evidence>
<feature type="active site" description="Proton acceptor" evidence="10">
    <location>
        <position position="73"/>
    </location>
</feature>
<dbReference type="GO" id="GO:0036220">
    <property type="term" value="F:ITP diphosphatase activity"/>
    <property type="evidence" value="ECO:0007669"/>
    <property type="project" value="UniProtKB-UniRule"/>
</dbReference>